<protein>
    <submittedName>
        <fullName evidence="1">Uncharacterized protein</fullName>
    </submittedName>
</protein>
<keyword evidence="2" id="KW-1185">Reference proteome</keyword>
<name>A0ACC3K2Y2_EUCGR</name>
<proteinExistence type="predicted"/>
<accession>A0ACC3K2Y2</accession>
<evidence type="ECO:0000313" key="1">
    <source>
        <dbReference type="EMBL" id="KAK3420265.1"/>
    </source>
</evidence>
<sequence>MSTRSKNSRSSTRCRKSGFIFSLLYRLIVAAVGCGGSWTVRRIPGQRRLGLQIWKSEGCSKVHRGF</sequence>
<reference evidence="1 2" key="1">
    <citation type="journal article" date="2014" name="Nature">
        <title>The genome of Eucalyptus grandis.</title>
        <authorList>
            <person name="Myburg A.A."/>
            <person name="Grattapaglia D."/>
            <person name="Tuskan G.A."/>
            <person name="Hellsten U."/>
            <person name="Hayes R.D."/>
            <person name="Grimwood J."/>
            <person name="Jenkins J."/>
            <person name="Lindquist E."/>
            <person name="Tice H."/>
            <person name="Bauer D."/>
            <person name="Goodstein D.M."/>
            <person name="Dubchak I."/>
            <person name="Poliakov A."/>
            <person name="Mizrachi E."/>
            <person name="Kullan A.R."/>
            <person name="Hussey S.G."/>
            <person name="Pinard D."/>
            <person name="van der Merwe K."/>
            <person name="Singh P."/>
            <person name="van Jaarsveld I."/>
            <person name="Silva-Junior O.B."/>
            <person name="Togawa R.C."/>
            <person name="Pappas M.R."/>
            <person name="Faria D.A."/>
            <person name="Sansaloni C.P."/>
            <person name="Petroli C.D."/>
            <person name="Yang X."/>
            <person name="Ranjan P."/>
            <person name="Tschaplinski T.J."/>
            <person name="Ye C.Y."/>
            <person name="Li T."/>
            <person name="Sterck L."/>
            <person name="Vanneste K."/>
            <person name="Murat F."/>
            <person name="Soler M."/>
            <person name="Clemente H.S."/>
            <person name="Saidi N."/>
            <person name="Cassan-Wang H."/>
            <person name="Dunand C."/>
            <person name="Hefer C.A."/>
            <person name="Bornberg-Bauer E."/>
            <person name="Kersting A.R."/>
            <person name="Vining K."/>
            <person name="Amarasinghe V."/>
            <person name="Ranik M."/>
            <person name="Naithani S."/>
            <person name="Elser J."/>
            <person name="Boyd A.E."/>
            <person name="Liston A."/>
            <person name="Spatafora J.W."/>
            <person name="Dharmwardhana P."/>
            <person name="Raja R."/>
            <person name="Sullivan C."/>
            <person name="Romanel E."/>
            <person name="Alves-Ferreira M."/>
            <person name="Kulheim C."/>
            <person name="Foley W."/>
            <person name="Carocha V."/>
            <person name="Paiva J."/>
            <person name="Kudrna D."/>
            <person name="Brommonschenkel S.H."/>
            <person name="Pasquali G."/>
            <person name="Byrne M."/>
            <person name="Rigault P."/>
            <person name="Tibbits J."/>
            <person name="Spokevicius A."/>
            <person name="Jones R.C."/>
            <person name="Steane D.A."/>
            <person name="Vaillancourt R.E."/>
            <person name="Potts B.M."/>
            <person name="Joubert F."/>
            <person name="Barry K."/>
            <person name="Pappas G.J."/>
            <person name="Strauss S.H."/>
            <person name="Jaiswal P."/>
            <person name="Grima-Pettenati J."/>
            <person name="Salse J."/>
            <person name="Van de Peer Y."/>
            <person name="Rokhsar D.S."/>
            <person name="Schmutz J."/>
        </authorList>
    </citation>
    <scope>NUCLEOTIDE SEQUENCE [LARGE SCALE GENOMIC DNA]</scope>
    <source>
        <strain evidence="2">cv. BRASUZ1</strain>
        <tissue evidence="1">Leaf extractions</tissue>
    </source>
</reference>
<organism evidence="1 2">
    <name type="scientific">Eucalyptus grandis</name>
    <name type="common">Flooded gum</name>
    <dbReference type="NCBI Taxonomy" id="71139"/>
    <lineage>
        <taxon>Eukaryota</taxon>
        <taxon>Viridiplantae</taxon>
        <taxon>Streptophyta</taxon>
        <taxon>Embryophyta</taxon>
        <taxon>Tracheophyta</taxon>
        <taxon>Spermatophyta</taxon>
        <taxon>Magnoliopsida</taxon>
        <taxon>eudicotyledons</taxon>
        <taxon>Gunneridae</taxon>
        <taxon>Pentapetalae</taxon>
        <taxon>rosids</taxon>
        <taxon>malvids</taxon>
        <taxon>Myrtales</taxon>
        <taxon>Myrtaceae</taxon>
        <taxon>Myrtoideae</taxon>
        <taxon>Eucalypteae</taxon>
        <taxon>Eucalyptus</taxon>
    </lineage>
</organism>
<gene>
    <name evidence="1" type="ORF">EUGRSUZ_G01076</name>
</gene>
<comment type="caution">
    <text evidence="1">The sequence shown here is derived from an EMBL/GenBank/DDBJ whole genome shotgun (WGS) entry which is preliminary data.</text>
</comment>
<dbReference type="EMBL" id="CM064441">
    <property type="protein sequence ID" value="KAK3420265.1"/>
    <property type="molecule type" value="Genomic_DNA"/>
</dbReference>
<evidence type="ECO:0000313" key="2">
    <source>
        <dbReference type="Proteomes" id="UP000030711"/>
    </source>
</evidence>
<dbReference type="Proteomes" id="UP000030711">
    <property type="component" value="Chromosome 7"/>
</dbReference>